<dbReference type="Pfam" id="PF13639">
    <property type="entry name" value="zf-RING_2"/>
    <property type="match status" value="1"/>
</dbReference>
<keyword evidence="3" id="KW-0808">Transferase</keyword>
<keyword evidence="4" id="KW-0479">Metal-binding</keyword>
<evidence type="ECO:0000256" key="1">
    <source>
        <dbReference type="ARBA" id="ARBA00000900"/>
    </source>
</evidence>
<evidence type="ECO:0000313" key="10">
    <source>
        <dbReference type="Proteomes" id="UP000515151"/>
    </source>
</evidence>
<dbReference type="SUPFAM" id="SSF57850">
    <property type="entry name" value="RING/U-box"/>
    <property type="match status" value="1"/>
</dbReference>
<dbReference type="PANTHER" id="PTHR22937">
    <property type="entry name" value="E3 UBIQUITIN-PROTEIN LIGASE RNF165"/>
    <property type="match status" value="1"/>
</dbReference>
<evidence type="ECO:0000256" key="5">
    <source>
        <dbReference type="ARBA" id="ARBA00022771"/>
    </source>
</evidence>
<comment type="catalytic activity">
    <reaction evidence="1">
        <text>S-ubiquitinyl-[E2 ubiquitin-conjugating enzyme]-L-cysteine + [acceptor protein]-L-lysine = [E2 ubiquitin-conjugating enzyme]-L-cysteine + N(6)-ubiquitinyl-[acceptor protein]-L-lysine.</text>
        <dbReference type="EC" id="2.3.2.27"/>
    </reaction>
</comment>
<evidence type="ECO:0000259" key="9">
    <source>
        <dbReference type="PROSITE" id="PS50089"/>
    </source>
</evidence>
<dbReference type="GeneID" id="116198469"/>
<dbReference type="InterPro" id="IPR013083">
    <property type="entry name" value="Znf_RING/FYVE/PHD"/>
</dbReference>
<dbReference type="PANTHER" id="PTHR22937:SF65">
    <property type="entry name" value="E3 UBIQUITIN-PROTEIN LIGASE ARK2C"/>
    <property type="match status" value="1"/>
</dbReference>
<dbReference type="RefSeq" id="XP_031384482.1">
    <property type="nucleotide sequence ID" value="XM_031528622.1"/>
</dbReference>
<evidence type="ECO:0000313" key="11">
    <source>
        <dbReference type="RefSeq" id="XP_031384482.1"/>
    </source>
</evidence>
<dbReference type="GO" id="GO:0061630">
    <property type="term" value="F:ubiquitin protein ligase activity"/>
    <property type="evidence" value="ECO:0007669"/>
    <property type="project" value="UniProtKB-EC"/>
</dbReference>
<dbReference type="EC" id="2.3.2.27" evidence="2"/>
<reference evidence="11" key="2">
    <citation type="submission" date="2025-08" db="UniProtKB">
        <authorList>
            <consortium name="RefSeq"/>
        </authorList>
    </citation>
    <scope>IDENTIFICATION</scope>
    <source>
        <tissue evidence="11">Leaf</tissue>
    </source>
</reference>
<sequence>MALEESFGNVSTELTETIISLHVTRRKFQPPMSVVSSEESEKELCCICRDEYDEGLDIGRLVCGHEYHFCCIKQWLFHKNDCPICKRTAIKL</sequence>
<dbReference type="GO" id="GO:0008270">
    <property type="term" value="F:zinc ion binding"/>
    <property type="evidence" value="ECO:0007669"/>
    <property type="project" value="UniProtKB-KW"/>
</dbReference>
<dbReference type="PROSITE" id="PS50089">
    <property type="entry name" value="ZF_RING_2"/>
    <property type="match status" value="1"/>
</dbReference>
<protein>
    <recommendedName>
        <fullName evidence="2">RING-type E3 ubiquitin transferase</fullName>
        <ecNumber evidence="2">2.3.2.27</ecNumber>
    </recommendedName>
</protein>
<evidence type="ECO:0000256" key="4">
    <source>
        <dbReference type="ARBA" id="ARBA00022723"/>
    </source>
</evidence>
<proteinExistence type="predicted"/>
<evidence type="ECO:0000256" key="7">
    <source>
        <dbReference type="ARBA" id="ARBA00022833"/>
    </source>
</evidence>
<dbReference type="OrthoDB" id="8062037at2759"/>
<dbReference type="SMART" id="SM00184">
    <property type="entry name" value="RING"/>
    <property type="match status" value="1"/>
</dbReference>
<dbReference type="InterPro" id="IPR045191">
    <property type="entry name" value="MBR1/2-like"/>
</dbReference>
<evidence type="ECO:0000256" key="8">
    <source>
        <dbReference type="PROSITE-ProRule" id="PRU00175"/>
    </source>
</evidence>
<keyword evidence="10" id="KW-1185">Reference proteome</keyword>
<keyword evidence="7" id="KW-0862">Zinc</keyword>
<dbReference type="InterPro" id="IPR001841">
    <property type="entry name" value="Znf_RING"/>
</dbReference>
<dbReference type="Gene3D" id="3.30.40.10">
    <property type="entry name" value="Zinc/RING finger domain, C3HC4 (zinc finger)"/>
    <property type="match status" value="1"/>
</dbReference>
<evidence type="ECO:0000256" key="6">
    <source>
        <dbReference type="ARBA" id="ARBA00022786"/>
    </source>
</evidence>
<accession>A0A6P8CK03</accession>
<reference evidence="10" key="1">
    <citation type="journal article" date="2020" name="Plant Biotechnol. J.">
        <title>The pomegranate (Punica granatum L.) draft genome dissects genetic divergence between soft- and hard-seeded cultivars.</title>
        <authorList>
            <person name="Luo X."/>
            <person name="Li H."/>
            <person name="Wu Z."/>
            <person name="Yao W."/>
            <person name="Zhao P."/>
            <person name="Cao D."/>
            <person name="Yu H."/>
            <person name="Li K."/>
            <person name="Poudel K."/>
            <person name="Zhao D."/>
            <person name="Zhang F."/>
            <person name="Xia X."/>
            <person name="Chen L."/>
            <person name="Wang Q."/>
            <person name="Jing D."/>
            <person name="Cao S."/>
        </authorList>
    </citation>
    <scope>NUCLEOTIDE SEQUENCE [LARGE SCALE GENOMIC DNA]</scope>
    <source>
        <strain evidence="10">cv. Tunisia</strain>
    </source>
</reference>
<evidence type="ECO:0000256" key="2">
    <source>
        <dbReference type="ARBA" id="ARBA00012483"/>
    </source>
</evidence>
<keyword evidence="6" id="KW-0833">Ubl conjugation pathway</keyword>
<dbReference type="AlphaFoldDB" id="A0A6P8CK03"/>
<organism evidence="10 11">
    <name type="scientific">Punica granatum</name>
    <name type="common">Pomegranate</name>
    <dbReference type="NCBI Taxonomy" id="22663"/>
    <lineage>
        <taxon>Eukaryota</taxon>
        <taxon>Viridiplantae</taxon>
        <taxon>Streptophyta</taxon>
        <taxon>Embryophyta</taxon>
        <taxon>Tracheophyta</taxon>
        <taxon>Spermatophyta</taxon>
        <taxon>Magnoliopsida</taxon>
        <taxon>eudicotyledons</taxon>
        <taxon>Gunneridae</taxon>
        <taxon>Pentapetalae</taxon>
        <taxon>rosids</taxon>
        <taxon>malvids</taxon>
        <taxon>Myrtales</taxon>
        <taxon>Lythraceae</taxon>
        <taxon>Punica</taxon>
    </lineage>
</organism>
<dbReference type="Proteomes" id="UP000515151">
    <property type="component" value="Chromosome 3"/>
</dbReference>
<keyword evidence="5 8" id="KW-0863">Zinc-finger</keyword>
<name>A0A6P8CK03_PUNGR</name>
<feature type="domain" description="RING-type" evidence="9">
    <location>
        <begin position="45"/>
        <end position="86"/>
    </location>
</feature>
<gene>
    <name evidence="11" type="primary">LOC116198469</name>
</gene>
<evidence type="ECO:0000256" key="3">
    <source>
        <dbReference type="ARBA" id="ARBA00022679"/>
    </source>
</evidence>